<dbReference type="Proteomes" id="UP001243286">
    <property type="component" value="Unassembled WGS sequence"/>
</dbReference>
<proteinExistence type="predicted"/>
<dbReference type="RefSeq" id="WP_282357417.1">
    <property type="nucleotide sequence ID" value="NZ_JASBQV010000039.1"/>
</dbReference>
<keyword evidence="2" id="KW-1185">Reference proteome</keyword>
<gene>
    <name evidence="1" type="ORF">QK289_15430</name>
</gene>
<dbReference type="EMBL" id="JASBQV010000039">
    <property type="protein sequence ID" value="MDI3236406.1"/>
    <property type="molecule type" value="Genomic_DNA"/>
</dbReference>
<accession>A0ABT6R627</accession>
<comment type="caution">
    <text evidence="1">The sequence shown here is derived from an EMBL/GenBank/DDBJ whole genome shotgun (WGS) entry which is preliminary data.</text>
</comment>
<name>A0ABT6R627_9BACL</name>
<sequence length="804" mass="90661">MGNFNKVTKNVALLLGICIVLLCLPIKVNAADSLFSVSPFHQKDQVISGKIQPNDEAYLQFKHQLFTVKSNAKGEFSLGLKQPVGNESIVLFQKDTDGFEQKTIVQTATDANADAPNPKSIVPPSYLGIQDNQFVFESHSSYRIYVIYEGKTYSGLGSLLVPKNKSNELKFFGQDDSHEFGKKSKVVVKQADESETLKISSFDVEGSRLRGTAWPYGHLKIVDNEGNIKRNIELEADGNMDVHIPLSPSELEEGTSFTVQDARSPVPLFNQKIQISSFVPSKEKPIYFTHDVMSNTITGKTYSDAQVQLDHQVCSSPDTSGMFTCSLAISEDPTHQLTVIPKGKPAVSVFFDTDFNTEAFPFSLTQPLSSNNAELNGTTLPNKELKIEASNGLSVNFNSDATGAIKLKLPNAYNLSYQVFLKGENDSYHSIKYLNVDDDREIPEPILKFQNGELVIFNPLYGKDADLKAELLIEKPNGEWDLKQLTFDQWTEKLERINVTEIQDGDRYTLTLFKKQNDPNSRIVKGVFKRIMKPKYDLKKSDALTLVGQTDPFAKVMLNVSVFRNYESSYLMRRNYKAKADAKGNFKIILDKKQALRIDYSANITSTMTSKDGLKNDYYYQTIGDSSFPRVQLASKYIADSDPAFNLLSDDRLKKIEIKYFSNNKLVTEKVVSPVKYLTFIYTPKKQTTYKENTINKIMVRATNVSQQTSPWSTFKVTNTDFPKVQLQKVYVGDKEIKGKNSNKKPFEIIVNDKNYVIKPLINGTFKVKLATPVKKGTKTIKIILKNEVNDKQTLSEKVWVRKK</sequence>
<evidence type="ECO:0000313" key="1">
    <source>
        <dbReference type="EMBL" id="MDI3236406.1"/>
    </source>
</evidence>
<evidence type="ECO:0000313" key="2">
    <source>
        <dbReference type="Proteomes" id="UP001243286"/>
    </source>
</evidence>
<protein>
    <recommendedName>
        <fullName evidence="3">Bacterial Ig domain-containing protein</fullName>
    </recommendedName>
</protein>
<evidence type="ECO:0008006" key="3">
    <source>
        <dbReference type="Google" id="ProtNLM"/>
    </source>
</evidence>
<reference evidence="1 2" key="1">
    <citation type="submission" date="2023-04" db="EMBL/GenBank/DDBJ databases">
        <title>Antarctic isolates genomes.</title>
        <authorList>
            <person name="Dimov S.G."/>
        </authorList>
    </citation>
    <scope>NUCLEOTIDE SEQUENCE [LARGE SCALE GENOMIC DNA]</scope>
    <source>
        <strain evidence="1 2">AL19</strain>
    </source>
</reference>
<organism evidence="1 2">
    <name type="scientific">Exiguobacterium antarcticum</name>
    <dbReference type="NCBI Taxonomy" id="132920"/>
    <lineage>
        <taxon>Bacteria</taxon>
        <taxon>Bacillati</taxon>
        <taxon>Bacillota</taxon>
        <taxon>Bacilli</taxon>
        <taxon>Bacillales</taxon>
        <taxon>Bacillales Family XII. Incertae Sedis</taxon>
        <taxon>Exiguobacterium</taxon>
    </lineage>
</organism>